<dbReference type="SUPFAM" id="SSF53335">
    <property type="entry name" value="S-adenosyl-L-methionine-dependent methyltransferases"/>
    <property type="match status" value="1"/>
</dbReference>
<proteinExistence type="inferred from homology"/>
<dbReference type="Proteomes" id="UP000070501">
    <property type="component" value="Unassembled WGS sequence"/>
</dbReference>
<sequence length="430" mass="47574">MDILYRPLRMVGLISSDDSEQGRNNPPTDLAGYQSQYQQRQQQQSHQESVEQRAADLARGVVYITEIPTDLYEPARRLLEKYSGIKGQAQFEQHVLKIRDQLWEKHPQASIGHFRFLSLDFTSDPCYEIALVRLLADRKSDGSASTTTFLDVGCGLGQVLRQLVLDGVNSTRLYGCDVETDFIEAGYELFGDKGRTKATFVTGDLVSAVNPGDVPTAPPGRYANAWDAPEYRIDATPQDNKAMDALDGKIDIIQASSLFHLFGWETQRKAAIRMVKLLRQDDPAVMIFGRHVGVSRPRNASTTASTSSTPTTPVLEGRRPGSSSNNNTILGSPSGTFFLSSPSRPRSNNGSMRSSSSSIGNTNSNSNTMQGGDKRFLHDAQSWQRLWDEVGEATGTRWRTEVDWLGPPIQSMTDSSGAAVRRLRFAVFRS</sequence>
<evidence type="ECO:0000256" key="4">
    <source>
        <dbReference type="ARBA" id="ARBA00038314"/>
    </source>
</evidence>
<organism evidence="6 7">
    <name type="scientific">Microdochium bolleyi</name>
    <dbReference type="NCBI Taxonomy" id="196109"/>
    <lineage>
        <taxon>Eukaryota</taxon>
        <taxon>Fungi</taxon>
        <taxon>Dikarya</taxon>
        <taxon>Ascomycota</taxon>
        <taxon>Pezizomycotina</taxon>
        <taxon>Sordariomycetes</taxon>
        <taxon>Xylariomycetidae</taxon>
        <taxon>Xylariales</taxon>
        <taxon>Microdochiaceae</taxon>
        <taxon>Microdochium</taxon>
    </lineage>
</organism>
<evidence type="ECO:0000313" key="7">
    <source>
        <dbReference type="Proteomes" id="UP000070501"/>
    </source>
</evidence>
<feature type="region of interest" description="Disordered" evidence="5">
    <location>
        <begin position="295"/>
        <end position="373"/>
    </location>
</feature>
<dbReference type="CDD" id="cd02440">
    <property type="entry name" value="AdoMet_MTases"/>
    <property type="match status" value="1"/>
</dbReference>
<name>A0A136J025_9PEZI</name>
<evidence type="ECO:0000256" key="1">
    <source>
        <dbReference type="ARBA" id="ARBA00005179"/>
    </source>
</evidence>
<dbReference type="InParanoid" id="A0A136J025"/>
<evidence type="ECO:0008006" key="8">
    <source>
        <dbReference type="Google" id="ProtNLM"/>
    </source>
</evidence>
<comment type="pathway">
    <text evidence="1">Secondary metabolite biosynthesis.</text>
</comment>
<evidence type="ECO:0000256" key="5">
    <source>
        <dbReference type="SAM" id="MobiDB-lite"/>
    </source>
</evidence>
<accession>A0A136J025</accession>
<dbReference type="STRING" id="196109.A0A136J025"/>
<feature type="compositionally biased region" description="Low complexity" evidence="5">
    <location>
        <begin position="340"/>
        <end position="369"/>
    </location>
</feature>
<evidence type="ECO:0000256" key="2">
    <source>
        <dbReference type="ARBA" id="ARBA00022679"/>
    </source>
</evidence>
<dbReference type="AlphaFoldDB" id="A0A136J025"/>
<protein>
    <recommendedName>
        <fullName evidence="8">Methyltransferase domain-containing protein</fullName>
    </recommendedName>
</protein>
<dbReference type="GO" id="GO:0016740">
    <property type="term" value="F:transferase activity"/>
    <property type="evidence" value="ECO:0007669"/>
    <property type="project" value="UniProtKB-KW"/>
</dbReference>
<comment type="similarity">
    <text evidence="4">Belongs to the class I-like SAM-binding methyltransferase superfamily.</text>
</comment>
<keyword evidence="2" id="KW-0808">Transferase</keyword>
<dbReference type="PANTHER" id="PTHR35897">
    <property type="entry name" value="METHYLTRANSFERASE AUSD"/>
    <property type="match status" value="1"/>
</dbReference>
<dbReference type="InterPro" id="IPR029063">
    <property type="entry name" value="SAM-dependent_MTases_sf"/>
</dbReference>
<dbReference type="OrthoDB" id="2094832at2759"/>
<feature type="compositionally biased region" description="Low complexity" evidence="5">
    <location>
        <begin position="300"/>
        <end position="313"/>
    </location>
</feature>
<dbReference type="EMBL" id="KQ964252">
    <property type="protein sequence ID" value="KXJ90483.1"/>
    <property type="molecule type" value="Genomic_DNA"/>
</dbReference>
<evidence type="ECO:0000313" key="6">
    <source>
        <dbReference type="EMBL" id="KXJ90483.1"/>
    </source>
</evidence>
<gene>
    <name evidence="6" type="ORF">Micbo1qcDRAFT_234456</name>
</gene>
<dbReference type="PANTHER" id="PTHR35897:SF1">
    <property type="entry name" value="METHYLTRANSFERASE AUSD"/>
    <property type="match status" value="1"/>
</dbReference>
<dbReference type="InterPro" id="IPR051654">
    <property type="entry name" value="Meroterpenoid_MTases"/>
</dbReference>
<reference evidence="7" key="1">
    <citation type="submission" date="2016-02" db="EMBL/GenBank/DDBJ databases">
        <title>Draft genome sequence of Microdochium bolleyi, a fungal endophyte of beachgrass.</title>
        <authorList>
            <consortium name="DOE Joint Genome Institute"/>
            <person name="David A.S."/>
            <person name="May G."/>
            <person name="Haridas S."/>
            <person name="Lim J."/>
            <person name="Wang M."/>
            <person name="Labutti K."/>
            <person name="Lipzen A."/>
            <person name="Barry K."/>
            <person name="Grigoriev I.V."/>
        </authorList>
    </citation>
    <scope>NUCLEOTIDE SEQUENCE [LARGE SCALE GENOMIC DNA]</scope>
    <source>
        <strain evidence="7">J235TASD1</strain>
    </source>
</reference>
<feature type="compositionally biased region" description="Polar residues" evidence="5">
    <location>
        <begin position="321"/>
        <end position="339"/>
    </location>
</feature>
<keyword evidence="3" id="KW-0949">S-adenosyl-L-methionine</keyword>
<evidence type="ECO:0000256" key="3">
    <source>
        <dbReference type="ARBA" id="ARBA00022691"/>
    </source>
</evidence>
<keyword evidence="7" id="KW-1185">Reference proteome</keyword>
<dbReference type="Gene3D" id="3.40.50.150">
    <property type="entry name" value="Vaccinia Virus protein VP39"/>
    <property type="match status" value="1"/>
</dbReference>